<evidence type="ECO:0000256" key="6">
    <source>
        <dbReference type="ARBA" id="ARBA00022741"/>
    </source>
</evidence>
<keyword evidence="8" id="KW-0460">Magnesium</keyword>
<evidence type="ECO:0000256" key="7">
    <source>
        <dbReference type="ARBA" id="ARBA00022840"/>
    </source>
</evidence>
<keyword evidence="6" id="KW-0547">Nucleotide-binding</keyword>
<proteinExistence type="inferred from homology"/>
<evidence type="ECO:0000256" key="1">
    <source>
        <dbReference type="ARBA" id="ARBA00001946"/>
    </source>
</evidence>
<keyword evidence="5" id="KW-0479">Metal-binding</keyword>
<keyword evidence="3" id="KW-0808">Transferase</keyword>
<evidence type="ECO:0000256" key="5">
    <source>
        <dbReference type="ARBA" id="ARBA00022723"/>
    </source>
</evidence>
<keyword evidence="7" id="KW-0067">ATP-binding</keyword>
<keyword evidence="10" id="KW-1185">Reference proteome</keyword>
<accession>A0ABS0AAU4</accession>
<organism evidence="9 10">
    <name type="scientific">Nonlabens mediterrranea</name>
    <dbReference type="NCBI Taxonomy" id="1419947"/>
    <lineage>
        <taxon>Bacteria</taxon>
        <taxon>Pseudomonadati</taxon>
        <taxon>Bacteroidota</taxon>
        <taxon>Flavobacteriia</taxon>
        <taxon>Flavobacteriales</taxon>
        <taxon>Flavobacteriaceae</taxon>
        <taxon>Nonlabens</taxon>
    </lineage>
</organism>
<evidence type="ECO:0000313" key="10">
    <source>
        <dbReference type="Proteomes" id="UP001194729"/>
    </source>
</evidence>
<comment type="caution">
    <text evidence="9">The sequence shown here is derived from an EMBL/GenBank/DDBJ whole genome shotgun (WGS) entry which is preliminary data.</text>
</comment>
<dbReference type="PANTHER" id="PTHR12153:SF15">
    <property type="entry name" value="PROTEIN ADENYLYLTRANSFERASE SELO, MITOCHONDRIAL"/>
    <property type="match status" value="1"/>
</dbReference>
<sequence length="172" mass="20460">EDGPALEKILNSYKENYRTKHLDMMRSKMGLSRPQENDRELIATLEHHLQLHETDMTIFFRELAQVDPQMDADKAFLHISMAFYDLENLSEPHQWSWLEWLESYLKRLQKEQDESGLDGIAFAKAKQQQMNAVNPKYVFRNYIAQLIIDDADKGDYTLLNEVYRMLQRPYDE</sequence>
<name>A0ABS0AAU4_9FLAO</name>
<evidence type="ECO:0000256" key="3">
    <source>
        <dbReference type="ARBA" id="ARBA00022679"/>
    </source>
</evidence>
<gene>
    <name evidence="9" type="ORF">FNJ87_19670</name>
</gene>
<evidence type="ECO:0000256" key="8">
    <source>
        <dbReference type="ARBA" id="ARBA00022842"/>
    </source>
</evidence>
<dbReference type="EMBL" id="JADKYU010001194">
    <property type="protein sequence ID" value="MBF4986429.1"/>
    <property type="molecule type" value="Genomic_DNA"/>
</dbReference>
<dbReference type="InterPro" id="IPR003846">
    <property type="entry name" value="SelO"/>
</dbReference>
<comment type="cofactor">
    <cofactor evidence="1">
        <name>Mg(2+)</name>
        <dbReference type="ChEBI" id="CHEBI:18420"/>
    </cofactor>
</comment>
<dbReference type="PANTHER" id="PTHR12153">
    <property type="entry name" value="SELENOPROTEIN O"/>
    <property type="match status" value="1"/>
</dbReference>
<comment type="similarity">
    <text evidence="2">Belongs to the SELO family.</text>
</comment>
<dbReference type="Proteomes" id="UP001194729">
    <property type="component" value="Unassembled WGS sequence"/>
</dbReference>
<protein>
    <submittedName>
        <fullName evidence="9">YdiU family protein</fullName>
    </submittedName>
</protein>
<evidence type="ECO:0000256" key="2">
    <source>
        <dbReference type="ARBA" id="ARBA00009747"/>
    </source>
</evidence>
<dbReference type="Pfam" id="PF02696">
    <property type="entry name" value="SelO"/>
    <property type="match status" value="1"/>
</dbReference>
<reference evidence="9 10" key="1">
    <citation type="submission" date="2020-11" db="EMBL/GenBank/DDBJ databases">
        <title>P. mediterranea TC4 genome.</title>
        <authorList>
            <person name="Molmeret M."/>
        </authorList>
    </citation>
    <scope>NUCLEOTIDE SEQUENCE [LARGE SCALE GENOMIC DNA]</scope>
    <source>
        <strain evidence="9 10">TC4</strain>
    </source>
</reference>
<evidence type="ECO:0000256" key="4">
    <source>
        <dbReference type="ARBA" id="ARBA00022695"/>
    </source>
</evidence>
<feature type="non-terminal residue" evidence="9">
    <location>
        <position position="1"/>
    </location>
</feature>
<keyword evidence="4" id="KW-0548">Nucleotidyltransferase</keyword>
<feature type="non-terminal residue" evidence="9">
    <location>
        <position position="172"/>
    </location>
</feature>
<evidence type="ECO:0000313" key="9">
    <source>
        <dbReference type="EMBL" id="MBF4986429.1"/>
    </source>
</evidence>